<dbReference type="EMBL" id="JACIDV010000004">
    <property type="protein sequence ID" value="MBB3945692.1"/>
    <property type="molecule type" value="Genomic_DNA"/>
</dbReference>
<dbReference type="AlphaFoldDB" id="A0A7W6C9I9"/>
<reference evidence="2 3" key="1">
    <citation type="submission" date="2020-08" db="EMBL/GenBank/DDBJ databases">
        <title>Genomic Encyclopedia of Type Strains, Phase IV (KMG-IV): sequencing the most valuable type-strain genomes for metagenomic binning, comparative biology and taxonomic classification.</title>
        <authorList>
            <person name="Goeker M."/>
        </authorList>
    </citation>
    <scope>NUCLEOTIDE SEQUENCE [LARGE SCALE GENOMIC DNA]</scope>
    <source>
        <strain evidence="2 3">DSM 26438</strain>
    </source>
</reference>
<accession>A0A7W6C9I9</accession>
<dbReference type="RefSeq" id="WP_210290060.1">
    <property type="nucleotide sequence ID" value="NZ_JACIDV010000004.1"/>
</dbReference>
<gene>
    <name evidence="2" type="ORF">GGQ73_001627</name>
</gene>
<dbReference type="Proteomes" id="UP000565286">
    <property type="component" value="Unassembled WGS sequence"/>
</dbReference>
<sequence length="118" mass="13191">MKGTTWTIISKVLDIREIDMQGNELDIRLNDLKKTGERLNAECGQCLDRAGLLISVAKSFGTDQLNAAKVGWAGPRFDIGDVFKGINDELANARRFKNALEECTAELRDLHKVKRSSR</sequence>
<evidence type="ECO:0000256" key="1">
    <source>
        <dbReference type="SAM" id="Coils"/>
    </source>
</evidence>
<proteinExistence type="predicted"/>
<keyword evidence="1" id="KW-0175">Coiled coil</keyword>
<evidence type="ECO:0000313" key="2">
    <source>
        <dbReference type="EMBL" id="MBB3945692.1"/>
    </source>
</evidence>
<name>A0A7W6C9I9_9HYPH</name>
<organism evidence="2 3">
    <name type="scientific">Rhizobium skierniewicense</name>
    <dbReference type="NCBI Taxonomy" id="984260"/>
    <lineage>
        <taxon>Bacteria</taxon>
        <taxon>Pseudomonadati</taxon>
        <taxon>Pseudomonadota</taxon>
        <taxon>Alphaproteobacteria</taxon>
        <taxon>Hyphomicrobiales</taxon>
        <taxon>Rhizobiaceae</taxon>
        <taxon>Rhizobium/Agrobacterium group</taxon>
        <taxon>Rhizobium</taxon>
    </lineage>
</organism>
<feature type="coiled-coil region" evidence="1">
    <location>
        <begin position="86"/>
        <end position="113"/>
    </location>
</feature>
<comment type="caution">
    <text evidence="2">The sequence shown here is derived from an EMBL/GenBank/DDBJ whole genome shotgun (WGS) entry which is preliminary data.</text>
</comment>
<evidence type="ECO:0000313" key="3">
    <source>
        <dbReference type="Proteomes" id="UP000565286"/>
    </source>
</evidence>
<protein>
    <submittedName>
        <fullName evidence="2">Uncharacterized protein</fullName>
    </submittedName>
</protein>
<keyword evidence="3" id="KW-1185">Reference proteome</keyword>